<gene>
    <name evidence="1" type="ORF">ARMOST_21859</name>
</gene>
<reference evidence="2" key="1">
    <citation type="journal article" date="2017" name="Nat. Ecol. Evol.">
        <title>Genome expansion and lineage-specific genetic innovations in the forest pathogenic fungi Armillaria.</title>
        <authorList>
            <person name="Sipos G."/>
            <person name="Prasanna A.N."/>
            <person name="Walter M.C."/>
            <person name="O'Connor E."/>
            <person name="Balint B."/>
            <person name="Krizsan K."/>
            <person name="Kiss B."/>
            <person name="Hess J."/>
            <person name="Varga T."/>
            <person name="Slot J."/>
            <person name="Riley R."/>
            <person name="Boka B."/>
            <person name="Rigling D."/>
            <person name="Barry K."/>
            <person name="Lee J."/>
            <person name="Mihaltcheva S."/>
            <person name="LaButti K."/>
            <person name="Lipzen A."/>
            <person name="Waldron R."/>
            <person name="Moloney N.M."/>
            <person name="Sperisen C."/>
            <person name="Kredics L."/>
            <person name="Vagvoelgyi C."/>
            <person name="Patrignani A."/>
            <person name="Fitzpatrick D."/>
            <person name="Nagy I."/>
            <person name="Doyle S."/>
            <person name="Anderson J.B."/>
            <person name="Grigoriev I.V."/>
            <person name="Gueldener U."/>
            <person name="Muensterkoetter M."/>
            <person name="Nagy L.G."/>
        </authorList>
    </citation>
    <scope>NUCLEOTIDE SEQUENCE [LARGE SCALE GENOMIC DNA]</scope>
    <source>
        <strain evidence="2">C18/9</strain>
    </source>
</reference>
<name>A0A284SB91_ARMOS</name>
<evidence type="ECO:0000313" key="1">
    <source>
        <dbReference type="EMBL" id="SJL18274.1"/>
    </source>
</evidence>
<keyword evidence="2" id="KW-1185">Reference proteome</keyword>
<organism evidence="1 2">
    <name type="scientific">Armillaria ostoyae</name>
    <name type="common">Armillaria root rot fungus</name>
    <dbReference type="NCBI Taxonomy" id="47428"/>
    <lineage>
        <taxon>Eukaryota</taxon>
        <taxon>Fungi</taxon>
        <taxon>Dikarya</taxon>
        <taxon>Basidiomycota</taxon>
        <taxon>Agaricomycotina</taxon>
        <taxon>Agaricomycetes</taxon>
        <taxon>Agaricomycetidae</taxon>
        <taxon>Agaricales</taxon>
        <taxon>Marasmiineae</taxon>
        <taxon>Physalacriaceae</taxon>
        <taxon>Armillaria</taxon>
    </lineage>
</organism>
<dbReference type="AlphaFoldDB" id="A0A284SB91"/>
<protein>
    <submittedName>
        <fullName evidence="1">Uncharacterized protein</fullName>
    </submittedName>
</protein>
<dbReference type="Proteomes" id="UP000219338">
    <property type="component" value="Unassembled WGS sequence"/>
</dbReference>
<sequence>MPQERKTGEDDRSSFKDVENNLRGFRVRTVVWNLCPPESSAQIRIISKTVVLQSILRFPVTPNIACLPKSVPARTIFSPALHADYEADLSFRTSLRLRVPGARYTSTEYVPAKKHDPSIRKRSIIVCRMDREHNAPAFTTTKSQSVEKFSSAFFTTLLVHQKRYQVRSSDTGRIYGNALEYQYTSSGNLICLMDIYTYPGLKVLFDIMHWPLA</sequence>
<evidence type="ECO:0000313" key="2">
    <source>
        <dbReference type="Proteomes" id="UP000219338"/>
    </source>
</evidence>
<accession>A0A284SB91</accession>
<proteinExistence type="predicted"/>
<dbReference type="EMBL" id="FUEG01000056">
    <property type="protein sequence ID" value="SJL18274.1"/>
    <property type="molecule type" value="Genomic_DNA"/>
</dbReference>